<comment type="subcellular location">
    <subcellularLocation>
        <location evidence="1">Membrane</location>
        <topology evidence="1">Multi-pass membrane protein</topology>
    </subcellularLocation>
</comment>
<keyword evidence="7" id="KW-1185">Reference proteome</keyword>
<sequence>MSWEKIPPQASVQAQYFYESGYSGAAEGALNQEYAEPTMHTTNFASGVPGSEQVMPPPQQAPQGGSGYVLYGWQPLFMRVGESNSSRMAAALSYFVGWFSGLVLLFFGFQNKYVRFHALQSLLFFGFINLADVIMFLTGDLGSHIYGRIPHLDGFFILGLMLAFFLLNSLAFVGWLVCMIMAANGKTYKLPFFGSMAAHLSGHDGTPQPAVK</sequence>
<evidence type="ECO:0000313" key="6">
    <source>
        <dbReference type="EMBL" id="GHO50172.1"/>
    </source>
</evidence>
<keyword evidence="4 5" id="KW-0472">Membrane</keyword>
<accession>A0A8J3MVD3</accession>
<evidence type="ECO:0000256" key="4">
    <source>
        <dbReference type="ARBA" id="ARBA00023136"/>
    </source>
</evidence>
<dbReference type="EMBL" id="BNJF01000007">
    <property type="protein sequence ID" value="GHO50172.1"/>
    <property type="molecule type" value="Genomic_DNA"/>
</dbReference>
<dbReference type="AlphaFoldDB" id="A0A8J3MVD3"/>
<comment type="caution">
    <text evidence="6">The sequence shown here is derived from an EMBL/GenBank/DDBJ whole genome shotgun (WGS) entry which is preliminary data.</text>
</comment>
<dbReference type="PANTHER" id="PTHR36460:SF1">
    <property type="entry name" value="UPF0132 DOMAIN PROTEIN (AFU_ORTHOLOGUE AFUA_3G10255)"/>
    <property type="match status" value="1"/>
</dbReference>
<evidence type="ECO:0000256" key="3">
    <source>
        <dbReference type="ARBA" id="ARBA00022989"/>
    </source>
</evidence>
<reference evidence="6" key="1">
    <citation type="submission" date="2020-10" db="EMBL/GenBank/DDBJ databases">
        <title>Taxonomic study of unclassified bacteria belonging to the class Ktedonobacteria.</title>
        <authorList>
            <person name="Yabe S."/>
            <person name="Wang C.M."/>
            <person name="Zheng Y."/>
            <person name="Sakai Y."/>
            <person name="Cavaletti L."/>
            <person name="Monciardini P."/>
            <person name="Donadio S."/>
        </authorList>
    </citation>
    <scope>NUCLEOTIDE SEQUENCE</scope>
    <source>
        <strain evidence="6">SOSP1-1</strain>
    </source>
</reference>
<evidence type="ECO:0000256" key="2">
    <source>
        <dbReference type="ARBA" id="ARBA00022692"/>
    </source>
</evidence>
<organism evidence="6 7">
    <name type="scientific">Ktedonospora formicarum</name>
    <dbReference type="NCBI Taxonomy" id="2778364"/>
    <lineage>
        <taxon>Bacteria</taxon>
        <taxon>Bacillati</taxon>
        <taxon>Chloroflexota</taxon>
        <taxon>Ktedonobacteria</taxon>
        <taxon>Ktedonobacterales</taxon>
        <taxon>Ktedonobacteraceae</taxon>
        <taxon>Ktedonospora</taxon>
    </lineage>
</organism>
<dbReference type="PANTHER" id="PTHR36460">
    <property type="entry name" value="UPF0132 DOMAIN PROTEIN (AFU_ORTHOLOGUE AFUA_3G10255)"/>
    <property type="match status" value="1"/>
</dbReference>
<feature type="transmembrane region" description="Helical" evidence="5">
    <location>
        <begin position="88"/>
        <end position="109"/>
    </location>
</feature>
<evidence type="ECO:0000256" key="1">
    <source>
        <dbReference type="ARBA" id="ARBA00004141"/>
    </source>
</evidence>
<protein>
    <submittedName>
        <fullName evidence="6">Uncharacterized protein</fullName>
    </submittedName>
</protein>
<feature type="transmembrane region" description="Helical" evidence="5">
    <location>
        <begin position="155"/>
        <end position="183"/>
    </location>
</feature>
<keyword evidence="2 5" id="KW-0812">Transmembrane</keyword>
<name>A0A8J3MVD3_9CHLR</name>
<evidence type="ECO:0000313" key="7">
    <source>
        <dbReference type="Proteomes" id="UP000612362"/>
    </source>
</evidence>
<keyword evidence="3 5" id="KW-1133">Transmembrane helix</keyword>
<proteinExistence type="predicted"/>
<gene>
    <name evidence="6" type="ORF">KSX_83350</name>
</gene>
<evidence type="ECO:0000256" key="5">
    <source>
        <dbReference type="SAM" id="Phobius"/>
    </source>
</evidence>
<feature type="transmembrane region" description="Helical" evidence="5">
    <location>
        <begin position="121"/>
        <end position="143"/>
    </location>
</feature>
<dbReference type="Proteomes" id="UP000612362">
    <property type="component" value="Unassembled WGS sequence"/>
</dbReference>
<dbReference type="RefSeq" id="WP_220199227.1">
    <property type="nucleotide sequence ID" value="NZ_BNJF01000007.1"/>
</dbReference>
<dbReference type="GO" id="GO:0016020">
    <property type="term" value="C:membrane"/>
    <property type="evidence" value="ECO:0007669"/>
    <property type="project" value="UniProtKB-SubCell"/>
</dbReference>